<feature type="region of interest" description="Disordered" evidence="2">
    <location>
        <begin position="360"/>
        <end position="485"/>
    </location>
</feature>
<dbReference type="Proteomes" id="UP000250140">
    <property type="component" value="Unassembled WGS sequence"/>
</dbReference>
<evidence type="ECO:0000313" key="5">
    <source>
        <dbReference type="EMBL" id="OCL03609.1"/>
    </source>
</evidence>
<feature type="compositionally biased region" description="Polar residues" evidence="2">
    <location>
        <begin position="628"/>
        <end position="642"/>
    </location>
</feature>
<gene>
    <name evidence="5" type="ORF">AOQ84DRAFT_325699</name>
</gene>
<feature type="compositionally biased region" description="Polar residues" evidence="2">
    <location>
        <begin position="750"/>
        <end position="765"/>
    </location>
</feature>
<evidence type="ECO:0008006" key="7">
    <source>
        <dbReference type="Google" id="ProtNLM"/>
    </source>
</evidence>
<dbReference type="PROSITE" id="PS51673">
    <property type="entry name" value="SUZ"/>
    <property type="match status" value="1"/>
</dbReference>
<evidence type="ECO:0000256" key="2">
    <source>
        <dbReference type="SAM" id="MobiDB-lite"/>
    </source>
</evidence>
<feature type="compositionally biased region" description="Polar residues" evidence="2">
    <location>
        <begin position="33"/>
        <end position="57"/>
    </location>
</feature>
<feature type="compositionally biased region" description="Polar residues" evidence="2">
    <location>
        <begin position="125"/>
        <end position="137"/>
    </location>
</feature>
<dbReference type="EMBL" id="KV750705">
    <property type="protein sequence ID" value="OCL03609.1"/>
    <property type="molecule type" value="Genomic_DNA"/>
</dbReference>
<feature type="compositionally biased region" description="Polar residues" evidence="2">
    <location>
        <begin position="678"/>
        <end position="688"/>
    </location>
</feature>
<dbReference type="SMART" id="SM00393">
    <property type="entry name" value="R3H"/>
    <property type="match status" value="1"/>
</dbReference>
<dbReference type="SUPFAM" id="SSF82708">
    <property type="entry name" value="R3H domain"/>
    <property type="match status" value="1"/>
</dbReference>
<dbReference type="Pfam" id="PF01424">
    <property type="entry name" value="R3H"/>
    <property type="match status" value="1"/>
</dbReference>
<sequence length="873" mass="93274">MASMASVPVEQPQVKPSFAKVVASAYIPQNTKEIASNTRNSSKSPQSPLHLQNSSSAAFGDGGTHTSHNSDPQREPQETSCNQESRTGHWANVTGHQVVAAEPSSKDEDPDKPRPSITLVKSLATDDNTTQLSSSDGSAKPPSLDGKSVASATTFALDEKESIRPDDSASLRAVEEEDIISPPDSVAAGSRVGSDSGVARAFRDQLHEISVMGPLPQRGAPPGRFQTPNVSGAHGLFEPAAPSDVARPLSQPLTNGLANNGLPHQIPVPAVPDEKLVEALESPRDRLFVLKLEQDFIDFVKDSNENELFLPNCNTFYRMLTHRLADYYLLGHVVDDSLTAVKISKTAYCRIPPPLSGLPIPSKIANTPPIDLPARKIMRRGDEVKSGTNTGANSEGPSKTASEAGGASGSDGGNDAENKDKSAMTREEREARYKEARQRIFGVAEAEETEATDAAASSEEKDVSRSSSASGKKKGKKQRNYDDDGFEARSRFNVVYPPQYTVPGYSGDANAVYYGGYPGAIQSQQYTAMGPNVSPTAPYNGNFPVMMPQEAQSQYAWAGQNFQPSNSAMNYSNYNATVPNGYDLSTDFQRGMQSFQSTSMPSQVTPKMGTPPIATYGETFRPPNIPMNQGWSQMAHQPSYPINQPPYAQSGHGDRPISASGSGPGPTPYAYGQFPNPGFSNGKPNRNQHPLPGSFNRQQFNPQSQAFVPGGRNGPFPNMQPMAQQGMNGYGNFQMPMANQMPRPSPPSSHPQTFSSPRVPQNSASVPPKITNHGISHPLPQPVLSQPTSAPPSTAQSSNPSVPAQSSIAKWGTPAHLPPKPPPPAQPKFNLPGHNFPQVARLPSTMTSGFAPVVLPQARGSGGGSDRPTSRPN</sequence>
<feature type="compositionally biased region" description="Basic and acidic residues" evidence="2">
    <location>
        <begin position="416"/>
        <end position="438"/>
    </location>
</feature>
<keyword evidence="1" id="KW-0597">Phosphoprotein</keyword>
<dbReference type="InterPro" id="IPR001374">
    <property type="entry name" value="R3H_dom"/>
</dbReference>
<feature type="compositionally biased region" description="Polar residues" evidence="2">
    <location>
        <begin position="386"/>
        <end position="400"/>
    </location>
</feature>
<feature type="compositionally biased region" description="Low complexity" evidence="2">
    <location>
        <begin position="785"/>
        <end position="801"/>
    </location>
</feature>
<evidence type="ECO:0000259" key="4">
    <source>
        <dbReference type="PROSITE" id="PS51673"/>
    </source>
</evidence>
<feature type="domain" description="SUZ" evidence="4">
    <location>
        <begin position="350"/>
        <end position="445"/>
    </location>
</feature>
<evidence type="ECO:0000259" key="3">
    <source>
        <dbReference type="PROSITE" id="PS51061"/>
    </source>
</evidence>
<dbReference type="GO" id="GO:0006012">
    <property type="term" value="P:galactose metabolic process"/>
    <property type="evidence" value="ECO:0007669"/>
    <property type="project" value="TreeGrafter"/>
</dbReference>
<accession>A0A8E2ERR0</accession>
<dbReference type="CDD" id="cd02642">
    <property type="entry name" value="R3H_encore_like"/>
    <property type="match status" value="1"/>
</dbReference>
<feature type="compositionally biased region" description="Pro residues" evidence="2">
    <location>
        <begin position="816"/>
        <end position="826"/>
    </location>
</feature>
<dbReference type="InterPro" id="IPR036867">
    <property type="entry name" value="R3H_dom_sf"/>
</dbReference>
<dbReference type="InterPro" id="IPR024771">
    <property type="entry name" value="SUZ"/>
</dbReference>
<reference evidence="5 6" key="1">
    <citation type="journal article" date="2016" name="Nat. Commun.">
        <title>Ectomycorrhizal ecology is imprinted in the genome of the dominant symbiotic fungus Cenococcum geophilum.</title>
        <authorList>
            <consortium name="DOE Joint Genome Institute"/>
            <person name="Peter M."/>
            <person name="Kohler A."/>
            <person name="Ohm R.A."/>
            <person name="Kuo A."/>
            <person name="Krutzmann J."/>
            <person name="Morin E."/>
            <person name="Arend M."/>
            <person name="Barry K.W."/>
            <person name="Binder M."/>
            <person name="Choi C."/>
            <person name="Clum A."/>
            <person name="Copeland A."/>
            <person name="Grisel N."/>
            <person name="Haridas S."/>
            <person name="Kipfer T."/>
            <person name="LaButti K."/>
            <person name="Lindquist E."/>
            <person name="Lipzen A."/>
            <person name="Maire R."/>
            <person name="Meier B."/>
            <person name="Mihaltcheva S."/>
            <person name="Molinier V."/>
            <person name="Murat C."/>
            <person name="Poggeler S."/>
            <person name="Quandt C.A."/>
            <person name="Sperisen C."/>
            <person name="Tritt A."/>
            <person name="Tisserant E."/>
            <person name="Crous P.W."/>
            <person name="Henrissat B."/>
            <person name="Nehls U."/>
            <person name="Egli S."/>
            <person name="Spatafora J.W."/>
            <person name="Grigoriev I.V."/>
            <person name="Martin F.M."/>
        </authorList>
    </citation>
    <scope>NUCLEOTIDE SEQUENCE [LARGE SCALE GENOMIC DNA]</scope>
    <source>
        <strain evidence="5 6">CBS 207.34</strain>
    </source>
</reference>
<proteinExistence type="predicted"/>
<dbReference type="OrthoDB" id="278430at2759"/>
<feature type="compositionally biased region" description="Polar residues" evidence="2">
    <location>
        <begin position="695"/>
        <end position="706"/>
    </location>
</feature>
<keyword evidence="6" id="KW-1185">Reference proteome</keyword>
<dbReference type="AlphaFoldDB" id="A0A8E2ERR0"/>
<dbReference type="Gene3D" id="3.30.1370.50">
    <property type="entry name" value="R3H-like domain"/>
    <property type="match status" value="1"/>
</dbReference>
<evidence type="ECO:0000256" key="1">
    <source>
        <dbReference type="ARBA" id="ARBA00022553"/>
    </source>
</evidence>
<feature type="compositionally biased region" description="Basic and acidic residues" evidence="2">
    <location>
        <begin position="104"/>
        <end position="114"/>
    </location>
</feature>
<dbReference type="PROSITE" id="PS51061">
    <property type="entry name" value="R3H"/>
    <property type="match status" value="1"/>
</dbReference>
<dbReference type="InterPro" id="IPR051937">
    <property type="entry name" value="R3H_domain_containing"/>
</dbReference>
<evidence type="ECO:0000313" key="6">
    <source>
        <dbReference type="Proteomes" id="UP000250140"/>
    </source>
</evidence>
<feature type="region of interest" description="Disordered" evidence="2">
    <location>
        <begin position="628"/>
        <end position="873"/>
    </location>
</feature>
<protein>
    <recommendedName>
        <fullName evidence="7">SUZ domain-containing protein</fullName>
    </recommendedName>
</protein>
<name>A0A8E2ERR0_9PEZI</name>
<dbReference type="PANTHER" id="PTHR15672">
    <property type="entry name" value="CAMP-REGULATED PHOSPHOPROTEIN 21 RELATED R3H DOMAIN CONTAINING PROTEIN"/>
    <property type="match status" value="1"/>
</dbReference>
<feature type="region of interest" description="Disordered" evidence="2">
    <location>
        <begin position="33"/>
        <end position="150"/>
    </location>
</feature>
<feature type="domain" description="R3H" evidence="3">
    <location>
        <begin position="286"/>
        <end position="349"/>
    </location>
</feature>
<organism evidence="5 6">
    <name type="scientific">Glonium stellatum</name>
    <dbReference type="NCBI Taxonomy" id="574774"/>
    <lineage>
        <taxon>Eukaryota</taxon>
        <taxon>Fungi</taxon>
        <taxon>Dikarya</taxon>
        <taxon>Ascomycota</taxon>
        <taxon>Pezizomycotina</taxon>
        <taxon>Dothideomycetes</taxon>
        <taxon>Pleosporomycetidae</taxon>
        <taxon>Gloniales</taxon>
        <taxon>Gloniaceae</taxon>
        <taxon>Glonium</taxon>
    </lineage>
</organism>
<dbReference type="PANTHER" id="PTHR15672:SF8">
    <property type="entry name" value="PROTEIN ENCORE"/>
    <property type="match status" value="1"/>
</dbReference>
<dbReference type="GO" id="GO:0003676">
    <property type="term" value="F:nucleic acid binding"/>
    <property type="evidence" value="ECO:0007669"/>
    <property type="project" value="UniProtKB-UniRule"/>
</dbReference>
<dbReference type="Pfam" id="PF12752">
    <property type="entry name" value="SUZ"/>
    <property type="match status" value="1"/>
</dbReference>